<evidence type="ECO:0000259" key="1">
    <source>
        <dbReference type="Pfam" id="PF00027"/>
    </source>
</evidence>
<protein>
    <submittedName>
        <fullName evidence="2">cAMP-binding domain of CRP or a regulatory subunit of cAMP-dependent protein kinases</fullName>
    </submittedName>
</protein>
<reference evidence="3" key="1">
    <citation type="submission" date="2016-10" db="EMBL/GenBank/DDBJ databases">
        <authorList>
            <person name="Varghese N."/>
            <person name="Submissions S."/>
        </authorList>
    </citation>
    <scope>NUCLEOTIDE SEQUENCE [LARGE SCALE GENOMIC DNA]</scope>
    <source>
        <strain evidence="3">IBRC-M 10761</strain>
    </source>
</reference>
<dbReference type="InterPro" id="IPR018490">
    <property type="entry name" value="cNMP-bd_dom_sf"/>
</dbReference>
<name>A0A1H7C4T8_9BACT</name>
<accession>A0A1H7C4T8</accession>
<evidence type="ECO:0000313" key="2">
    <source>
        <dbReference type="EMBL" id="SEJ82072.1"/>
    </source>
</evidence>
<gene>
    <name evidence="2" type="ORF">SAMN05192553_1192</name>
</gene>
<dbReference type="Pfam" id="PF00027">
    <property type="entry name" value="cNMP_binding"/>
    <property type="match status" value="1"/>
</dbReference>
<dbReference type="Gene3D" id="2.60.120.10">
    <property type="entry name" value="Jelly Rolls"/>
    <property type="match status" value="1"/>
</dbReference>
<dbReference type="InterPro" id="IPR000595">
    <property type="entry name" value="cNMP-bd_dom"/>
</dbReference>
<dbReference type="GO" id="GO:0016301">
    <property type="term" value="F:kinase activity"/>
    <property type="evidence" value="ECO:0007669"/>
    <property type="project" value="UniProtKB-KW"/>
</dbReference>
<keyword evidence="2" id="KW-0808">Transferase</keyword>
<feature type="domain" description="Cyclic nucleotide-binding" evidence="1">
    <location>
        <begin position="33"/>
        <end position="120"/>
    </location>
</feature>
<dbReference type="OrthoDB" id="667553at2"/>
<organism evidence="2 3">
    <name type="scientific">Cyclobacterium xiamenense</name>
    <dbReference type="NCBI Taxonomy" id="1297121"/>
    <lineage>
        <taxon>Bacteria</taxon>
        <taxon>Pseudomonadati</taxon>
        <taxon>Bacteroidota</taxon>
        <taxon>Cytophagia</taxon>
        <taxon>Cytophagales</taxon>
        <taxon>Cyclobacteriaceae</taxon>
        <taxon>Cyclobacterium</taxon>
    </lineage>
</organism>
<dbReference type="AlphaFoldDB" id="A0A1H7C4T8"/>
<dbReference type="STRING" id="1416801.SAMN05192553_1192"/>
<dbReference type="EMBL" id="FNZH01000019">
    <property type="protein sequence ID" value="SEJ82072.1"/>
    <property type="molecule type" value="Genomic_DNA"/>
</dbReference>
<keyword evidence="2" id="KW-0418">Kinase</keyword>
<dbReference type="SUPFAM" id="SSF51206">
    <property type="entry name" value="cAMP-binding domain-like"/>
    <property type="match status" value="1"/>
</dbReference>
<dbReference type="RefSeq" id="WP_092178915.1">
    <property type="nucleotide sequence ID" value="NZ_FNZH01000019.1"/>
</dbReference>
<sequence length="192" mass="22248">MTTDYDCLFRYFHQKSPLTNQEFARISRFFTPRKVKRNEILLREGETCPFNLFVVKGCLRFYSVNLAGEIATRYFAFEGKFATALSSLIEGKPSMEYIQAAEPSELLVVSKTDYLELVETVPQVNKAYRHLLEMAYVTSQQRIYHFLNLPALDRLKWVMDHHPGILSRLSSKMVASYLGVTPYTLSRLKSQL</sequence>
<evidence type="ECO:0000313" key="3">
    <source>
        <dbReference type="Proteomes" id="UP000199403"/>
    </source>
</evidence>
<keyword evidence="3" id="KW-1185">Reference proteome</keyword>
<dbReference type="CDD" id="cd00038">
    <property type="entry name" value="CAP_ED"/>
    <property type="match status" value="1"/>
</dbReference>
<proteinExistence type="predicted"/>
<dbReference type="InterPro" id="IPR014710">
    <property type="entry name" value="RmlC-like_jellyroll"/>
</dbReference>
<dbReference type="Proteomes" id="UP000199403">
    <property type="component" value="Unassembled WGS sequence"/>
</dbReference>